<evidence type="ECO:0000256" key="9">
    <source>
        <dbReference type="ARBA" id="ARBA00023212"/>
    </source>
</evidence>
<evidence type="ECO:0000256" key="13">
    <source>
        <dbReference type="ARBA" id="ARBA00069787"/>
    </source>
</evidence>
<feature type="domain" description="TSG101 and ALIX binding" evidence="16">
    <location>
        <begin position="172"/>
        <end position="204"/>
    </location>
</feature>
<evidence type="ECO:0000256" key="1">
    <source>
        <dbReference type="ARBA" id="ARBA00004114"/>
    </source>
</evidence>
<dbReference type="PANTHER" id="PTHR31838">
    <property type="entry name" value="CENTROSOMAL PROTEIN OF 55 KDA"/>
    <property type="match status" value="1"/>
</dbReference>
<evidence type="ECO:0000256" key="4">
    <source>
        <dbReference type="ARBA" id="ARBA00022490"/>
    </source>
</evidence>
<sequence>MSSRSPKDLIKSKWGSKASNSRSETALEKFRGEIAALKTSVDEITIGKGKLADKDRHRLVEKIQILEAEREKNAYHLKEKDKEIERLRDQLKVRYNTTALAEQLEEKTKECKKKEQLLESLSRETDMLKSQLSATTAKLTELESRAGTHHLSQAMATNCFDASMNNIHDKEMQLKDALEKNQQWLVYDQQREIYVKGLLAKIFELEKKMETAAPSLPQQTKKTESEDYLQEEKQKYYSHLLENARKDLEAERQTITQLTVELSEFRKKYEETQKEIQDLNQLLSSQRKSDIQHLEDDKHKTEKIQKLKEENDIAREKLQEEKKRSEELLSQVRVLYRSLLKQQEEQTRVALLEQQMQACTVDFENEKLDRQNMQQQLHVILKELRKARSQITQLESLKQLHDLAFTETSFTVHGEPENKVKVTSPKSPAAALNESLVECPKCNVQVPATEHRDLLVHVEYCLN</sequence>
<reference evidence="17" key="2">
    <citation type="submission" date="2025-09" db="UniProtKB">
        <authorList>
            <consortium name="Ensembl"/>
        </authorList>
    </citation>
    <scope>IDENTIFICATION</scope>
</reference>
<feature type="region of interest" description="Disordered" evidence="15">
    <location>
        <begin position="289"/>
        <end position="308"/>
    </location>
</feature>
<evidence type="ECO:0000313" key="17">
    <source>
        <dbReference type="Ensembl" id="ENSJJAP00000005431.1"/>
    </source>
</evidence>
<evidence type="ECO:0000256" key="11">
    <source>
        <dbReference type="ARBA" id="ARBA00055531"/>
    </source>
</evidence>
<evidence type="ECO:0000256" key="8">
    <source>
        <dbReference type="ARBA" id="ARBA00023054"/>
    </source>
</evidence>
<accession>A0A8C5K6M2</accession>
<dbReference type="Gene3D" id="1.20.5.990">
    <property type="entry name" value="Nemo cc2-lz domain - 1d5 darpin complex"/>
    <property type="match status" value="1"/>
</dbReference>
<dbReference type="GO" id="GO:0045171">
    <property type="term" value="C:intercellular bridge"/>
    <property type="evidence" value="ECO:0007669"/>
    <property type="project" value="Ensembl"/>
</dbReference>
<proteinExistence type="predicted"/>
<keyword evidence="8 14" id="KW-0175">Coiled coil</keyword>
<dbReference type="GO" id="GO:1904888">
    <property type="term" value="P:cranial skeletal system development"/>
    <property type="evidence" value="ECO:0007669"/>
    <property type="project" value="Ensembl"/>
</dbReference>
<evidence type="ECO:0000256" key="15">
    <source>
        <dbReference type="SAM" id="MobiDB-lite"/>
    </source>
</evidence>
<dbReference type="GO" id="GO:0005813">
    <property type="term" value="C:centrosome"/>
    <property type="evidence" value="ECO:0007669"/>
    <property type="project" value="Ensembl"/>
</dbReference>
<evidence type="ECO:0000256" key="14">
    <source>
        <dbReference type="SAM" id="Coils"/>
    </source>
</evidence>
<organism evidence="17 18">
    <name type="scientific">Jaculus jaculus</name>
    <name type="common">Lesser Egyptian jerboa</name>
    <dbReference type="NCBI Taxonomy" id="51337"/>
    <lineage>
        <taxon>Eukaryota</taxon>
        <taxon>Metazoa</taxon>
        <taxon>Chordata</taxon>
        <taxon>Craniata</taxon>
        <taxon>Vertebrata</taxon>
        <taxon>Euteleostomi</taxon>
        <taxon>Mammalia</taxon>
        <taxon>Eutheria</taxon>
        <taxon>Euarchontoglires</taxon>
        <taxon>Glires</taxon>
        <taxon>Rodentia</taxon>
        <taxon>Myomorpha</taxon>
        <taxon>Dipodoidea</taxon>
        <taxon>Dipodidae</taxon>
        <taxon>Dipodinae</taxon>
        <taxon>Jaculus</taxon>
    </lineage>
</organism>
<comment type="subunit">
    <text evidence="12">Homodimer. Interacts (phosphorylated on Ser-423 and Ser-426) with PLK1; the interaction is indirect via the MTMR3:MTMR4 heterooligomer, occurs during early mitosis, regulates the phosphorylation of CEP55 by PLK1 and its recruitment to the midbody where it can mediate cell abscission. Interacts with AKAP9/CG-NAP; the interaction occurs in interphase and is lost upon mitotic entry. Interacts with PCNT/Kendrin; the interaction occurs in interphase and is lost upon mitotic entry. Directly interacts with PDCD6IP; this interaction is required for PDCD6IP targeting to the midbody; CEP55 binds PDCD6IP in a 2:1 stoichiometry; PDCD6IP competes with TSG101 for the same binding site. Interacts with TSG101; TSG101 competes with PDCD6IP for the same binding site; interaction is required for cytokinesis. Interacts with MVB12A, VPS37B, VPS37C and VPS28.</text>
</comment>
<evidence type="ECO:0000256" key="12">
    <source>
        <dbReference type="ARBA" id="ARBA00062826"/>
    </source>
</evidence>
<comment type="function">
    <text evidence="11">Plays a role in mitotic exit and cytokinesis. Recruits PDCD6IP and TSG101 to midbody during cytokinesis. Required for successful completion of cytokinesis. Not required for microtubule nucleation. Plays a role in the development of the brain and kidney.</text>
</comment>
<dbReference type="GO" id="GO:0051896">
    <property type="term" value="P:regulation of phosphatidylinositol 3-kinase/protein kinase B signal transduction"/>
    <property type="evidence" value="ECO:0007669"/>
    <property type="project" value="InterPro"/>
</dbReference>
<comment type="subcellular location">
    <subcellularLocation>
        <location evidence="3">Cleavage furrow</location>
    </subcellularLocation>
    <subcellularLocation>
        <location evidence="1">Cytoplasm</location>
        <location evidence="1">Cytoskeleton</location>
        <location evidence="1">Microtubule organizing center</location>
        <location evidence="1">Centrosome</location>
        <location evidence="1">Centriole</location>
    </subcellularLocation>
    <subcellularLocation>
        <location evidence="2">Midbody</location>
        <location evidence="2">Midbody ring</location>
    </subcellularLocation>
</comment>
<gene>
    <name evidence="17" type="primary">Cep55</name>
</gene>
<dbReference type="InterPro" id="IPR038926">
    <property type="entry name" value="CEP55"/>
</dbReference>
<dbReference type="PANTHER" id="PTHR31838:SF1">
    <property type="entry name" value="CENTROSOMAL PROTEIN OF 55 KDA"/>
    <property type="match status" value="1"/>
</dbReference>
<name>A0A8C5K6M2_JACJA</name>
<keyword evidence="9" id="KW-0206">Cytoskeleton</keyword>
<evidence type="ECO:0000256" key="3">
    <source>
        <dbReference type="ARBA" id="ARBA00004626"/>
    </source>
</evidence>
<feature type="region of interest" description="Disordered" evidence="15">
    <location>
        <begin position="1"/>
        <end position="26"/>
    </location>
</feature>
<evidence type="ECO:0000256" key="7">
    <source>
        <dbReference type="ARBA" id="ARBA00022776"/>
    </source>
</evidence>
<dbReference type="GeneTree" id="ENSGT00510000047961"/>
<dbReference type="FunFam" id="1.20.5.1180:FF:000002">
    <property type="entry name" value="Centrosomal protein of 55 kDa"/>
    <property type="match status" value="1"/>
</dbReference>
<dbReference type="Ensembl" id="ENSJJAT00000011806.1">
    <property type="protein sequence ID" value="ENSJJAP00000005431.1"/>
    <property type="gene ID" value="ENSJJAG00000010360.1"/>
</dbReference>
<feature type="coiled-coil region" evidence="14">
    <location>
        <begin position="370"/>
        <end position="397"/>
    </location>
</feature>
<keyword evidence="5" id="KW-0597">Phosphoprotein</keyword>
<evidence type="ECO:0000256" key="5">
    <source>
        <dbReference type="ARBA" id="ARBA00022553"/>
    </source>
</evidence>
<dbReference type="OMA" id="AVMAKCS"/>
<evidence type="ECO:0000256" key="2">
    <source>
        <dbReference type="ARBA" id="ARBA00004476"/>
    </source>
</evidence>
<feature type="compositionally biased region" description="Basic and acidic residues" evidence="15">
    <location>
        <begin position="1"/>
        <end position="11"/>
    </location>
</feature>
<dbReference type="Proteomes" id="UP000694385">
    <property type="component" value="Unassembled WGS sequence"/>
</dbReference>
<dbReference type="GeneID" id="101609829"/>
<dbReference type="InterPro" id="IPR022008">
    <property type="entry name" value="EABR"/>
</dbReference>
<dbReference type="RefSeq" id="XP_004653087.1">
    <property type="nucleotide sequence ID" value="XM_004653030.2"/>
</dbReference>
<keyword evidence="10" id="KW-0131">Cell cycle</keyword>
<keyword evidence="6" id="KW-0132">Cell division</keyword>
<dbReference type="Gene3D" id="1.20.5.1180">
    <property type="entry name" value="Geminin coiled-coil domain"/>
    <property type="match status" value="1"/>
</dbReference>
<evidence type="ECO:0000313" key="18">
    <source>
        <dbReference type="Proteomes" id="UP000694385"/>
    </source>
</evidence>
<dbReference type="OrthoDB" id="8441172at2759"/>
<protein>
    <recommendedName>
        <fullName evidence="13">Centrosomal protein of 55 kDa</fullName>
    </recommendedName>
</protein>
<keyword evidence="18" id="KW-1185">Reference proteome</keyword>
<evidence type="ECO:0000256" key="10">
    <source>
        <dbReference type="ARBA" id="ARBA00023306"/>
    </source>
</evidence>
<dbReference type="Pfam" id="PF12180">
    <property type="entry name" value="EABR"/>
    <property type="match status" value="1"/>
</dbReference>
<feature type="coiled-coil region" evidence="14">
    <location>
        <begin position="101"/>
        <end position="131"/>
    </location>
</feature>
<dbReference type="GO" id="GO:0090543">
    <property type="term" value="C:Flemming body"/>
    <property type="evidence" value="ECO:0007669"/>
    <property type="project" value="UniProtKB-SubCell"/>
</dbReference>
<evidence type="ECO:0000259" key="16">
    <source>
        <dbReference type="Pfam" id="PF12180"/>
    </source>
</evidence>
<dbReference type="CTD" id="55165"/>
<dbReference type="AlphaFoldDB" id="A0A8C5K6M2"/>
<keyword evidence="4" id="KW-0963">Cytoplasm</keyword>
<reference evidence="17" key="1">
    <citation type="submission" date="2025-08" db="UniProtKB">
        <authorList>
            <consortium name="Ensembl"/>
        </authorList>
    </citation>
    <scope>IDENTIFICATION</scope>
</reference>
<dbReference type="FunFam" id="1.20.5.990:FF:000006">
    <property type="entry name" value="Centrosomal protein of 55 kDa"/>
    <property type="match status" value="1"/>
</dbReference>
<dbReference type="GO" id="GO:0032154">
    <property type="term" value="C:cleavage furrow"/>
    <property type="evidence" value="ECO:0007669"/>
    <property type="project" value="UniProtKB-SubCell"/>
</dbReference>
<evidence type="ECO:0000256" key="6">
    <source>
        <dbReference type="ARBA" id="ARBA00022618"/>
    </source>
</evidence>
<keyword evidence="7" id="KW-0498">Mitosis</keyword>
<dbReference type="GO" id="GO:0045184">
    <property type="term" value="P:establishment of protein localization"/>
    <property type="evidence" value="ECO:0007669"/>
    <property type="project" value="Ensembl"/>
</dbReference>
<dbReference type="GO" id="GO:0061952">
    <property type="term" value="P:midbody abscission"/>
    <property type="evidence" value="ECO:0007669"/>
    <property type="project" value="Ensembl"/>
</dbReference>
<dbReference type="GO" id="GO:0005814">
    <property type="term" value="C:centriole"/>
    <property type="evidence" value="ECO:0007669"/>
    <property type="project" value="UniProtKB-SubCell"/>
</dbReference>
<dbReference type="GO" id="GO:0042802">
    <property type="term" value="F:identical protein binding"/>
    <property type="evidence" value="ECO:0007669"/>
    <property type="project" value="Ensembl"/>
</dbReference>